<comment type="subcellular location">
    <subcellularLocation>
        <location evidence="1">Mitochondrion outer membrane</location>
        <topology evidence="1">Single-pass membrane protein</topology>
    </subcellularLocation>
</comment>
<dbReference type="Pfam" id="PF17862">
    <property type="entry name" value="AAA_lid_3"/>
    <property type="match status" value="1"/>
</dbReference>
<dbReference type="InterPro" id="IPR051701">
    <property type="entry name" value="Mito_OM_Translocase_MSP1"/>
</dbReference>
<feature type="region of interest" description="Disordered" evidence="5">
    <location>
        <begin position="90"/>
        <end position="158"/>
    </location>
</feature>
<evidence type="ECO:0000256" key="2">
    <source>
        <dbReference type="ARBA" id="ARBA00022741"/>
    </source>
</evidence>
<feature type="domain" description="AAA+ ATPase" evidence="6">
    <location>
        <begin position="907"/>
        <end position="1042"/>
    </location>
</feature>
<gene>
    <name evidence="7" type="ORF">C8A04DRAFT_11803</name>
</gene>
<dbReference type="Proteomes" id="UP001302676">
    <property type="component" value="Unassembled WGS sequence"/>
</dbReference>
<comment type="caution">
    <text evidence="7">The sequence shown here is derived from an EMBL/GenBank/DDBJ whole genome shotgun (WGS) entry which is preliminary data.</text>
</comment>
<accession>A0AAN6V3I2</accession>
<feature type="region of interest" description="Disordered" evidence="5">
    <location>
        <begin position="576"/>
        <end position="602"/>
    </location>
</feature>
<dbReference type="Pfam" id="PF00004">
    <property type="entry name" value="AAA"/>
    <property type="match status" value="1"/>
</dbReference>
<evidence type="ECO:0000259" key="6">
    <source>
        <dbReference type="SMART" id="SM00382"/>
    </source>
</evidence>
<keyword evidence="4" id="KW-0067">ATP-binding</keyword>
<organism evidence="7 8">
    <name type="scientific">Dichotomopilus funicola</name>
    <dbReference type="NCBI Taxonomy" id="1934379"/>
    <lineage>
        <taxon>Eukaryota</taxon>
        <taxon>Fungi</taxon>
        <taxon>Dikarya</taxon>
        <taxon>Ascomycota</taxon>
        <taxon>Pezizomycotina</taxon>
        <taxon>Sordariomycetes</taxon>
        <taxon>Sordariomycetidae</taxon>
        <taxon>Sordariales</taxon>
        <taxon>Chaetomiaceae</taxon>
        <taxon>Dichotomopilus</taxon>
    </lineage>
</organism>
<evidence type="ECO:0000313" key="7">
    <source>
        <dbReference type="EMBL" id="KAK4144074.1"/>
    </source>
</evidence>
<dbReference type="AlphaFoldDB" id="A0AAN6V3I2"/>
<dbReference type="SMART" id="SM00382">
    <property type="entry name" value="AAA"/>
    <property type="match status" value="1"/>
</dbReference>
<dbReference type="GeneID" id="87813710"/>
<evidence type="ECO:0000256" key="5">
    <source>
        <dbReference type="SAM" id="MobiDB-lite"/>
    </source>
</evidence>
<evidence type="ECO:0000256" key="4">
    <source>
        <dbReference type="ARBA" id="ARBA00022840"/>
    </source>
</evidence>
<evidence type="ECO:0000256" key="1">
    <source>
        <dbReference type="ARBA" id="ARBA00004572"/>
    </source>
</evidence>
<sequence length="1187" mass="128623">MPPATRARALLSASASSATTTAQGTSRLPSRAIFRTSNNAPQHHPRAHHLHTRACAQASTQTPRCRPCQLLTHHNRPVRPLGSRRFHASVGLRQSSVPADSDGDGRGGGNAPETPRGIPTERRTEGLGARQGQDAAAAAAAVPEPGPEPGEGEPELDASEVANAKRERLRSAGYGSARARASRNNRVEETPPFALPTWFLEGHVSLRGKRVGGFAEEGAESRVYLPWLDEARREELIADAEAGFERMSLSESRVAQFKRITTTGEAAPPDPEDNPKDSIAWGIGRTAAEREIRLVGMLSAGMVDMATSLTLLRDTPVGDRDSHYDTLRRMHQALFPEKHLPLRWRYLSPKNDMGITKAEMEEDDVMFALNSSTSWADGEHAATAELLATTAGSLALPRADSSDFSDGMLRPPVVLALIKGDGRGRMLANAVVDEIAVDLEADVVHLSAHFLARLLSRYMGQNAPAAPGSLAMAGYVAAETNGRLISRSAAEDSESPLKVMSVSLRSLLPSGGSSSLSLNNLRDGLSGIGGASDGRWEEMKLSAALEAIFEAAKTKRATAASTGGSSDVAVAREINENNEKKENTVHNTNNNNSSHKSSGNNKNNLIIHLHDYVELSRSHASLVQKIRILVDRMWRAGKNITLVGSSAGDLDRHAPWRAELDDLGNAGARVIPFATPGCDRDVSNEEWSSVHENLANIEAMLRGAVGDDEVPVNGFVAEYLDAVKKEANATTWAALPNIDLVRMRLSPGVLDAQWVRRLVSIMLKPQQQPQPRQYTLTSLADALAFMTTADWHWRKSDPKIAGPYFSPLAVTPRDATLSSIPFGSHHHDEDDRHHSAALKNLTGAAAKHEYKPEERKLLSGLINAKDIHTTFDQIVVPPETKESLVGLTTLSLLRPEAFAYGVLKTEHIPGCLLYGPPGTGKTLLAKAVAKESGASVLEVSAADINDKWVGQSEKNVQALFSLARKLAPCVIFLDEADALLAARQSSASARSAHRETITQFLREWDGLTGSRAFIMVATNRPFDLDEAVLRRLPRKILVDLPLAPEREAILRVILRDETLSPNIDLARLAADTPLYSGSDLKNVCVSAAMEAVREEVRARDAWKGEEPFQFPERRVLTPAHFAKGLRDISASISGDMDSLKAIRKFDEKYGDSGRGRNKRKGIGFGVVEEGAKAGDATREARVRKALA</sequence>
<reference evidence="7" key="2">
    <citation type="submission" date="2023-05" db="EMBL/GenBank/DDBJ databases">
        <authorList>
            <consortium name="Lawrence Berkeley National Laboratory"/>
            <person name="Steindorff A."/>
            <person name="Hensen N."/>
            <person name="Bonometti L."/>
            <person name="Westerberg I."/>
            <person name="Brannstrom I.O."/>
            <person name="Guillou S."/>
            <person name="Cros-Aarteil S."/>
            <person name="Calhoun S."/>
            <person name="Haridas S."/>
            <person name="Kuo A."/>
            <person name="Mondo S."/>
            <person name="Pangilinan J."/>
            <person name="Riley R."/>
            <person name="Labutti K."/>
            <person name="Andreopoulos B."/>
            <person name="Lipzen A."/>
            <person name="Chen C."/>
            <person name="Yanf M."/>
            <person name="Daum C."/>
            <person name="Ng V."/>
            <person name="Clum A."/>
            <person name="Ohm R."/>
            <person name="Martin F."/>
            <person name="Silar P."/>
            <person name="Natvig D."/>
            <person name="Lalanne C."/>
            <person name="Gautier V."/>
            <person name="Ament-Velasquez S.L."/>
            <person name="Kruys A."/>
            <person name="Hutchinson M.I."/>
            <person name="Powell A.J."/>
            <person name="Barry K."/>
            <person name="Miller A.N."/>
            <person name="Grigoriev I.V."/>
            <person name="Debuchy R."/>
            <person name="Gladieux P."/>
            <person name="Thoren M.H."/>
            <person name="Johannesson H."/>
        </authorList>
    </citation>
    <scope>NUCLEOTIDE SEQUENCE</scope>
    <source>
        <strain evidence="7">CBS 141.50</strain>
    </source>
</reference>
<keyword evidence="3" id="KW-0472">Membrane</keyword>
<dbReference type="RefSeq" id="XP_062637445.1">
    <property type="nucleotide sequence ID" value="XM_062777097.1"/>
</dbReference>
<feature type="region of interest" description="Disordered" evidence="5">
    <location>
        <begin position="11"/>
        <end position="31"/>
    </location>
</feature>
<keyword evidence="3" id="KW-1000">Mitochondrion outer membrane</keyword>
<dbReference type="GO" id="GO:0005741">
    <property type="term" value="C:mitochondrial outer membrane"/>
    <property type="evidence" value="ECO:0007669"/>
    <property type="project" value="UniProtKB-SubCell"/>
</dbReference>
<dbReference type="PANTHER" id="PTHR45644">
    <property type="entry name" value="AAA ATPASE, PUTATIVE (AFU_ORTHOLOGUE AFUA_2G12920)-RELATED-RELATED"/>
    <property type="match status" value="1"/>
</dbReference>
<feature type="compositionally biased region" description="Low complexity" evidence="5">
    <location>
        <begin position="585"/>
        <end position="602"/>
    </location>
</feature>
<name>A0AAN6V3I2_9PEZI</name>
<feature type="compositionally biased region" description="Low complexity" evidence="5">
    <location>
        <begin position="11"/>
        <end position="22"/>
    </location>
</feature>
<dbReference type="Gene3D" id="3.40.50.300">
    <property type="entry name" value="P-loop containing nucleotide triphosphate hydrolases"/>
    <property type="match status" value="1"/>
</dbReference>
<protein>
    <recommendedName>
        <fullName evidence="6">AAA+ ATPase domain-containing protein</fullName>
    </recommendedName>
</protein>
<reference evidence="7" key="1">
    <citation type="journal article" date="2023" name="Mol. Phylogenet. Evol.">
        <title>Genome-scale phylogeny and comparative genomics of the fungal order Sordariales.</title>
        <authorList>
            <person name="Hensen N."/>
            <person name="Bonometti L."/>
            <person name="Westerberg I."/>
            <person name="Brannstrom I.O."/>
            <person name="Guillou S."/>
            <person name="Cros-Aarteil S."/>
            <person name="Calhoun S."/>
            <person name="Haridas S."/>
            <person name="Kuo A."/>
            <person name="Mondo S."/>
            <person name="Pangilinan J."/>
            <person name="Riley R."/>
            <person name="LaButti K."/>
            <person name="Andreopoulos B."/>
            <person name="Lipzen A."/>
            <person name="Chen C."/>
            <person name="Yan M."/>
            <person name="Daum C."/>
            <person name="Ng V."/>
            <person name="Clum A."/>
            <person name="Steindorff A."/>
            <person name="Ohm R.A."/>
            <person name="Martin F."/>
            <person name="Silar P."/>
            <person name="Natvig D.O."/>
            <person name="Lalanne C."/>
            <person name="Gautier V."/>
            <person name="Ament-Velasquez S.L."/>
            <person name="Kruys A."/>
            <person name="Hutchinson M.I."/>
            <person name="Powell A.J."/>
            <person name="Barry K."/>
            <person name="Miller A.N."/>
            <person name="Grigoriev I.V."/>
            <person name="Debuchy R."/>
            <person name="Gladieux P."/>
            <person name="Hiltunen Thoren M."/>
            <person name="Johannesson H."/>
        </authorList>
    </citation>
    <scope>NUCLEOTIDE SEQUENCE</scope>
    <source>
        <strain evidence="7">CBS 141.50</strain>
    </source>
</reference>
<dbReference type="GO" id="GO:0016887">
    <property type="term" value="F:ATP hydrolysis activity"/>
    <property type="evidence" value="ECO:0007669"/>
    <property type="project" value="InterPro"/>
</dbReference>
<evidence type="ECO:0000256" key="3">
    <source>
        <dbReference type="ARBA" id="ARBA00022787"/>
    </source>
</evidence>
<evidence type="ECO:0000313" key="8">
    <source>
        <dbReference type="Proteomes" id="UP001302676"/>
    </source>
</evidence>
<keyword evidence="8" id="KW-1185">Reference proteome</keyword>
<dbReference type="InterPro" id="IPR041569">
    <property type="entry name" value="AAA_lid_3"/>
</dbReference>
<keyword evidence="2" id="KW-0547">Nucleotide-binding</keyword>
<keyword evidence="3" id="KW-0496">Mitochondrion</keyword>
<dbReference type="EMBL" id="MU853580">
    <property type="protein sequence ID" value="KAK4144074.1"/>
    <property type="molecule type" value="Genomic_DNA"/>
</dbReference>
<dbReference type="InterPro" id="IPR027417">
    <property type="entry name" value="P-loop_NTPase"/>
</dbReference>
<dbReference type="Gene3D" id="1.10.8.60">
    <property type="match status" value="1"/>
</dbReference>
<dbReference type="InterPro" id="IPR003959">
    <property type="entry name" value="ATPase_AAA_core"/>
</dbReference>
<proteinExistence type="predicted"/>
<dbReference type="PANTHER" id="PTHR45644:SF56">
    <property type="entry name" value="AAA ATPASE, PUTATIVE (AFU_ORTHOLOGUE AFUA_2G12920)-RELATED"/>
    <property type="match status" value="1"/>
</dbReference>
<dbReference type="InterPro" id="IPR003593">
    <property type="entry name" value="AAA+_ATPase"/>
</dbReference>
<dbReference type="GO" id="GO:0005524">
    <property type="term" value="F:ATP binding"/>
    <property type="evidence" value="ECO:0007669"/>
    <property type="project" value="UniProtKB-KW"/>
</dbReference>
<dbReference type="SUPFAM" id="SSF52540">
    <property type="entry name" value="P-loop containing nucleoside triphosphate hydrolases"/>
    <property type="match status" value="1"/>
</dbReference>